<feature type="region of interest" description="Disordered" evidence="1">
    <location>
        <begin position="685"/>
        <end position="819"/>
    </location>
</feature>
<feature type="compositionally biased region" description="Basic and acidic residues" evidence="1">
    <location>
        <begin position="1180"/>
        <end position="1202"/>
    </location>
</feature>
<feature type="compositionally biased region" description="Acidic residues" evidence="1">
    <location>
        <begin position="1097"/>
        <end position="1107"/>
    </location>
</feature>
<dbReference type="PANTHER" id="PTHR36144:SF6">
    <property type="entry name" value="S-ANTIGEN PROTEIN"/>
    <property type="match status" value="1"/>
</dbReference>
<feature type="compositionally biased region" description="Acidic residues" evidence="1">
    <location>
        <begin position="758"/>
        <end position="771"/>
    </location>
</feature>
<name>A0A060RW49_PLARE</name>
<feature type="compositionally biased region" description="Acidic residues" evidence="1">
    <location>
        <begin position="1169"/>
        <end position="1179"/>
    </location>
</feature>
<proteinExistence type="predicted"/>
<keyword evidence="3" id="KW-1185">Reference proteome</keyword>
<evidence type="ECO:0000313" key="3">
    <source>
        <dbReference type="Proteomes" id="UP000027581"/>
    </source>
</evidence>
<dbReference type="PANTHER" id="PTHR36144">
    <property type="entry name" value="S-ANTIGEN PROTEIN"/>
    <property type="match status" value="1"/>
</dbReference>
<dbReference type="InterPro" id="IPR053118">
    <property type="entry name" value="HPI-Adhesin/Ser-rich"/>
</dbReference>
<feature type="region of interest" description="Disordered" evidence="1">
    <location>
        <begin position="1074"/>
        <end position="1229"/>
    </location>
</feature>
<accession>A0A060RW49</accession>
<feature type="compositionally biased region" description="Basic and acidic residues" evidence="1">
    <location>
        <begin position="798"/>
        <end position="819"/>
    </location>
</feature>
<feature type="compositionally biased region" description="Polar residues" evidence="1">
    <location>
        <begin position="685"/>
        <end position="697"/>
    </location>
</feature>
<dbReference type="VEuPathDB" id="PlasmoDB:PRCDC_1237700"/>
<dbReference type="Proteomes" id="UP000027581">
    <property type="component" value="Unassembled WGS sequence"/>
</dbReference>
<feature type="region of interest" description="Disordered" evidence="1">
    <location>
        <begin position="895"/>
        <end position="936"/>
    </location>
</feature>
<dbReference type="EMBL" id="HG810773">
    <property type="protein sequence ID" value="CDO65659.1"/>
    <property type="molecule type" value="Genomic_DNA"/>
</dbReference>
<gene>
    <name evidence="2" type="ORF">PRCDC_1237700</name>
</gene>
<feature type="compositionally biased region" description="Basic and acidic residues" evidence="1">
    <location>
        <begin position="1141"/>
        <end position="1168"/>
    </location>
</feature>
<organism evidence="2 3">
    <name type="scientific">Plasmodium reichenowi</name>
    <dbReference type="NCBI Taxonomy" id="5854"/>
    <lineage>
        <taxon>Eukaryota</taxon>
        <taxon>Sar</taxon>
        <taxon>Alveolata</taxon>
        <taxon>Apicomplexa</taxon>
        <taxon>Aconoidasida</taxon>
        <taxon>Haemosporida</taxon>
        <taxon>Plasmodiidae</taxon>
        <taxon>Plasmodium</taxon>
        <taxon>Plasmodium (Laverania)</taxon>
    </lineage>
</organism>
<dbReference type="VEuPathDB" id="PlasmoDB:PRG01_1241800"/>
<feature type="compositionally biased region" description="Acidic residues" evidence="1">
    <location>
        <begin position="1079"/>
        <end position="1088"/>
    </location>
</feature>
<evidence type="ECO:0000313" key="2">
    <source>
        <dbReference type="EMBL" id="CDO65659.1"/>
    </source>
</evidence>
<feature type="compositionally biased region" description="Basic and acidic residues" evidence="1">
    <location>
        <begin position="895"/>
        <end position="921"/>
    </location>
</feature>
<protein>
    <submittedName>
        <fullName evidence="2">Uncharacterized protein</fullName>
    </submittedName>
</protein>
<feature type="compositionally biased region" description="Basic and acidic residues" evidence="1">
    <location>
        <begin position="710"/>
        <end position="743"/>
    </location>
</feature>
<sequence>MENSTKKKLKLNEYSYKVVHHKSSKGAEERSHVDSNKTYNIVDNDKNRKIGFYEKLSKIYKNLNIFKKPNEVKDTEDIENRKKKKKTEIKMNDIEKANVKGGMEGYRMNGIKSNISCDRSNDLSYNLSHFLNEEESDIRKHRKKRTFEDISKDDNCVSKNKKEDMDNYRSPFEYQSVLKSLLYIYNFYTNKKENCFIYNDDENCKNYISNIMCYKDDQVFTNNMYEDGNEYYYNDDMYKKNIYKSKDHLVIPSNDLINYKIKESQSEYNNFNNIFINVVNDKSGFFFIFNTIYFTHLKNFFYFVDILNILNYIGKNKSIINTDEINKDIFIYEKMAMFVEYTYDIFVNHNKRASSNNNNRFGNNTCCGNNNRFGNNNSCGNNKCCNNMRLDLLHTKLMPSLKKEENKETRIDYIRKELEKLKSEKSYEELLFISMNECNKKIYNEINKIPELFFDISEISEYSSNGIIISSDINNYTSYPLFNKMDNNVLKDNKEMNTQLGLYDKLKHKLSSFTSSRLGKKKNSIGNTSNRIFVFKSNNTEDEYKKEEENEIVSFNNETNDLLKQNMDNTHIGNDQHDDVIFVVNNNIPSNHNKNKKKESIKDFVLNLFKQRNVKNDVNEISERNHEYTPTDINNMNNDLYNDLKKDIHNDNNYPFNENQKNLHAGDEQNIGILTDEPILLNMNNQESTNKNNSFVDDNNKINESNNNGKEADEDKSFFKLENEPTLEHETTKEHNDLSHDELGNNLSELSGEMSGEMSDEMSGEMSDEMSGEMSGEMSDEMSGEMSDEMSGEMSDEMSDKTSDKTSDEMSDKTSDEMSDKISNEIAVDMSDKISNEIAVDMSDKISNGIAVDMSDKISNEIAVDMSDNMARTISDNMCDDNISDYVQKETLKDTRRDIVSQHDSENKPDKQFNDMSKEDQEITINGSVSNGKTEESNVIENRNILNQVNKNDNLLDIYEKEQMNIKIYDHEVLSNNSIVNETCQNEVLEGILKQQEINEYNNEGLMKNELKKGETEKLEGENIDLKEEENIDLKEEENINLKEEENIHLKEEENIDVEEEENIDVEEKKNIDLKEENIEVEEEENIEVEEKKNIEVEEEENIEVEEEKNVEVEEEKKNLVEDQNEALKENEGIISDEEESIKSDEEESIKSNEEESIKSDKEESIKSDEEESIISVEEESIKRNDEESIKSNDEESIKSDEDNQSENSIEYEYGESQDYESDKSHRKKRKYNETVKDTYDVEESMEEHTCDHSSTGSCKARNCNGINDEEIINFLKSNDKNVYRKYLKNLLVCDKKCSIENHSEEKDLFLKRVQKLCSLIKNKKFNYKYTDYWKKKVHFKCCKLQRAYNIFIIIIFSIVKEIKNLTKELNEMSNFIFINSGIETYLNECNISLIEKRKEHNDIINNYFNENNIINSFFFKKYFCKEEKKKKKKYISYIPLHNYKILFLCLQEIFNDKNILNKLEKISYYIEFDDTNILPNYCNSFYKHFKINEMYLYHIQSLYNDSVPTIPCLNMFISCMNYNYGKIHKKKSLFKYELNNTHLSTLPYVYCCDIQLIKYFEFLKLKETCYKIIKNNKIYDNFLSHLSSYIFDDSYFIIPFFTSYGKFLIIIKTNKNIDNLQQSIDTLKNKNSITYDVIINSFVFPNDSSFQAIIHFSHIFINTLKNLFKTRNSDEDIPDITFENLLNVDKKRLIYHEIESNKNKRDIIMNMIFLIESFFNNTEKTRIPKEFDEGLRFLYVIRLLEFFHEKKEHQC</sequence>
<evidence type="ECO:0000256" key="1">
    <source>
        <dbReference type="SAM" id="MobiDB-lite"/>
    </source>
</evidence>
<feature type="compositionally biased region" description="Polar residues" evidence="1">
    <location>
        <begin position="923"/>
        <end position="936"/>
    </location>
</feature>
<reference evidence="2" key="1">
    <citation type="submission" date="2014-01" db="EMBL/GenBank/DDBJ databases">
        <authorList>
            <person name="Aslett M."/>
        </authorList>
    </citation>
    <scope>NUCLEOTIDE SEQUENCE</scope>
    <source>
        <strain evidence="2">CDC</strain>
    </source>
</reference>
<feature type="compositionally biased region" description="Basic and acidic residues" evidence="1">
    <location>
        <begin position="1108"/>
        <end position="1132"/>
    </location>
</feature>
<feature type="compositionally biased region" description="Acidic residues" evidence="1">
    <location>
        <begin position="778"/>
        <end position="797"/>
    </location>
</feature>
<reference evidence="2" key="2">
    <citation type="submission" date="2014-05" db="EMBL/GenBank/DDBJ databases">
        <title>The genome sequences of chimpanzee malaria parasites reveal the path to human adaptation.</title>
        <authorList>
            <person name="Otto T.D."/>
            <person name="Rayner J.C."/>
            <person name="Boehme U."/>
            <person name="Pain A."/>
            <person name="Spottiswoode N."/>
            <person name="Sanders M."/>
            <person name="Quail M."/>
            <person name="Ollomo B."/>
            <person name="Renaud F."/>
            <person name="Thomas A.W."/>
            <person name="Prugnolle F."/>
            <person name="Conway D.J."/>
            <person name="Newbold C."/>
            <person name="Berriman M."/>
        </authorList>
    </citation>
    <scope>NUCLEOTIDE SEQUENCE [LARGE SCALE GENOMIC DNA]</scope>
    <source>
        <strain evidence="2">CDC</strain>
    </source>
</reference>